<dbReference type="Proteomes" id="UP001320706">
    <property type="component" value="Unassembled WGS sequence"/>
</dbReference>
<accession>A0ACC3SFW3</accession>
<reference evidence="1" key="1">
    <citation type="submission" date="2024-02" db="EMBL/GenBank/DDBJ databases">
        <title>Metagenome Assembled Genome of Zalaria obscura JY119.</title>
        <authorList>
            <person name="Vighnesh L."/>
            <person name="Jagadeeshwari U."/>
            <person name="Venkata Ramana C."/>
            <person name="Sasikala C."/>
        </authorList>
    </citation>
    <scope>NUCLEOTIDE SEQUENCE</scope>
    <source>
        <strain evidence="1">JY119</strain>
    </source>
</reference>
<comment type="caution">
    <text evidence="1">The sequence shown here is derived from an EMBL/GenBank/DDBJ whole genome shotgun (WGS) entry which is preliminary data.</text>
</comment>
<sequence>MPDFGFWSWPETAVGGWAEARGKAITIEAPTEDGGEGWGWARKEEKLLWRGATMGLAVRDRLVNVTAGKEWADVETLDWRDKESLEQDLLGMHEHCRFKYLAHTEGNSYSGRLKYLQQCSSVVVTHPQVWETHYSHLLRAAGRRQNFVNVRRDWGDLEAAIERLKMDDGFARRVADNSVQMFRDRYLTPAAEVCYWRRLFEAWREVSFEPEFYTNSSEGEGRRQRGVPWESYMLERRLEWDPY</sequence>
<dbReference type="EMBL" id="JAMKPW020000012">
    <property type="protein sequence ID" value="KAK8212912.1"/>
    <property type="molecule type" value="Genomic_DNA"/>
</dbReference>
<gene>
    <name evidence="1" type="ORF">M8818_003077</name>
</gene>
<keyword evidence="2" id="KW-1185">Reference proteome</keyword>
<protein>
    <submittedName>
        <fullName evidence="1">Uncharacterized protein</fullName>
    </submittedName>
</protein>
<organism evidence="1 2">
    <name type="scientific">Zalaria obscura</name>
    <dbReference type="NCBI Taxonomy" id="2024903"/>
    <lineage>
        <taxon>Eukaryota</taxon>
        <taxon>Fungi</taxon>
        <taxon>Dikarya</taxon>
        <taxon>Ascomycota</taxon>
        <taxon>Pezizomycotina</taxon>
        <taxon>Dothideomycetes</taxon>
        <taxon>Dothideomycetidae</taxon>
        <taxon>Dothideales</taxon>
        <taxon>Zalariaceae</taxon>
        <taxon>Zalaria</taxon>
    </lineage>
</organism>
<name>A0ACC3SFW3_9PEZI</name>
<evidence type="ECO:0000313" key="1">
    <source>
        <dbReference type="EMBL" id="KAK8212912.1"/>
    </source>
</evidence>
<evidence type="ECO:0000313" key="2">
    <source>
        <dbReference type="Proteomes" id="UP001320706"/>
    </source>
</evidence>
<proteinExistence type="predicted"/>